<dbReference type="Pfam" id="PF03734">
    <property type="entry name" value="YkuD"/>
    <property type="match status" value="1"/>
</dbReference>
<keyword evidence="6 9" id="KW-0133">Cell shape</keyword>
<comment type="pathway">
    <text evidence="1 9">Cell wall biogenesis; peptidoglycan biosynthesis.</text>
</comment>
<protein>
    <submittedName>
        <fullName evidence="11">Putative ErfK/YbiS/YcfS/YnhG protein</fullName>
    </submittedName>
</protein>
<evidence type="ECO:0000256" key="4">
    <source>
        <dbReference type="ARBA" id="ARBA00022679"/>
    </source>
</evidence>
<evidence type="ECO:0000313" key="12">
    <source>
        <dbReference type="Proteomes" id="UP000254794"/>
    </source>
</evidence>
<dbReference type="UniPathway" id="UPA00219"/>
<sequence>MTNQFIFISVKKQQLYCYDNDILLEIYPVSTAKNGLGELTGTECTPRGWHQIYSHIGKDAPINSIFVGRKWTGEIYSSELGKNHTKRDWILSRIIQLDGMEKGRNKEGNVDSLGRYIYIHGIADDTDISKPQSHGCIRMRNIDIIRFADWVKLNTYVCIE</sequence>
<dbReference type="PANTHER" id="PTHR30582:SF24">
    <property type="entry name" value="L,D-TRANSPEPTIDASE ERFK_SRFK-RELATED"/>
    <property type="match status" value="1"/>
</dbReference>
<dbReference type="EMBL" id="UGOD01000001">
    <property type="protein sequence ID" value="STX51726.1"/>
    <property type="molecule type" value="Genomic_DNA"/>
</dbReference>
<feature type="active site" description="Nucleophile" evidence="9">
    <location>
        <position position="136"/>
    </location>
</feature>
<gene>
    <name evidence="11" type="ORF">NCTC13316_01822</name>
</gene>
<dbReference type="CDD" id="cd16913">
    <property type="entry name" value="YkuD_like"/>
    <property type="match status" value="1"/>
</dbReference>
<evidence type="ECO:0000256" key="5">
    <source>
        <dbReference type="ARBA" id="ARBA00022801"/>
    </source>
</evidence>
<dbReference type="GO" id="GO:0016757">
    <property type="term" value="F:glycosyltransferase activity"/>
    <property type="evidence" value="ECO:0007669"/>
    <property type="project" value="UniProtKB-KW"/>
</dbReference>
<dbReference type="GO" id="GO:0018104">
    <property type="term" value="P:peptidoglycan-protein cross-linking"/>
    <property type="evidence" value="ECO:0007669"/>
    <property type="project" value="TreeGrafter"/>
</dbReference>
<dbReference type="GO" id="GO:0008360">
    <property type="term" value="P:regulation of cell shape"/>
    <property type="evidence" value="ECO:0007669"/>
    <property type="project" value="UniProtKB-UniRule"/>
</dbReference>
<dbReference type="GO" id="GO:0005576">
    <property type="term" value="C:extracellular region"/>
    <property type="evidence" value="ECO:0007669"/>
    <property type="project" value="TreeGrafter"/>
</dbReference>
<feature type="domain" description="L,D-TPase catalytic" evidence="10">
    <location>
        <begin position="4"/>
        <end position="160"/>
    </location>
</feature>
<name>A0A378JK67_9GAMM</name>
<keyword evidence="7 9" id="KW-0573">Peptidoglycan synthesis</keyword>
<dbReference type="InterPro" id="IPR050979">
    <property type="entry name" value="LD-transpeptidase"/>
</dbReference>
<proteinExistence type="inferred from homology"/>
<dbReference type="OrthoDB" id="9787225at2"/>
<comment type="similarity">
    <text evidence="2">Belongs to the YkuD family.</text>
</comment>
<dbReference type="PROSITE" id="PS52029">
    <property type="entry name" value="LD_TPASE"/>
    <property type="match status" value="1"/>
</dbReference>
<evidence type="ECO:0000256" key="2">
    <source>
        <dbReference type="ARBA" id="ARBA00005992"/>
    </source>
</evidence>
<keyword evidence="4" id="KW-0808">Transferase</keyword>
<organism evidence="11 12">
    <name type="scientific">Legionella busanensis</name>
    <dbReference type="NCBI Taxonomy" id="190655"/>
    <lineage>
        <taxon>Bacteria</taxon>
        <taxon>Pseudomonadati</taxon>
        <taxon>Pseudomonadota</taxon>
        <taxon>Gammaproteobacteria</taxon>
        <taxon>Legionellales</taxon>
        <taxon>Legionellaceae</taxon>
        <taxon>Legionella</taxon>
    </lineage>
</organism>
<dbReference type="InterPro" id="IPR005490">
    <property type="entry name" value="LD_TPept_cat_dom"/>
</dbReference>
<dbReference type="Gene3D" id="2.40.440.10">
    <property type="entry name" value="L,D-transpeptidase catalytic domain-like"/>
    <property type="match status" value="1"/>
</dbReference>
<dbReference type="AlphaFoldDB" id="A0A378JK67"/>
<evidence type="ECO:0000259" key="10">
    <source>
        <dbReference type="PROSITE" id="PS52029"/>
    </source>
</evidence>
<keyword evidence="8 9" id="KW-0961">Cell wall biogenesis/degradation</keyword>
<keyword evidence="5" id="KW-0378">Hydrolase</keyword>
<dbReference type="RefSeq" id="WP_115331342.1">
    <property type="nucleotide sequence ID" value="NZ_CAAAHP010000002.1"/>
</dbReference>
<dbReference type="GO" id="GO:0071972">
    <property type="term" value="F:peptidoglycan L,D-transpeptidase activity"/>
    <property type="evidence" value="ECO:0007669"/>
    <property type="project" value="TreeGrafter"/>
</dbReference>
<dbReference type="PANTHER" id="PTHR30582">
    <property type="entry name" value="L,D-TRANSPEPTIDASE"/>
    <property type="match status" value="1"/>
</dbReference>
<dbReference type="SUPFAM" id="SSF141523">
    <property type="entry name" value="L,D-transpeptidase catalytic domain-like"/>
    <property type="match status" value="1"/>
</dbReference>
<evidence type="ECO:0000256" key="8">
    <source>
        <dbReference type="ARBA" id="ARBA00023316"/>
    </source>
</evidence>
<evidence type="ECO:0000256" key="7">
    <source>
        <dbReference type="ARBA" id="ARBA00022984"/>
    </source>
</evidence>
<reference evidence="11 12" key="1">
    <citation type="submission" date="2018-06" db="EMBL/GenBank/DDBJ databases">
        <authorList>
            <consortium name="Pathogen Informatics"/>
            <person name="Doyle S."/>
        </authorList>
    </citation>
    <scope>NUCLEOTIDE SEQUENCE [LARGE SCALE GENOMIC DNA]</scope>
    <source>
        <strain evidence="11 12">NCTC13316</strain>
    </source>
</reference>
<dbReference type="GO" id="GO:0071555">
    <property type="term" value="P:cell wall organization"/>
    <property type="evidence" value="ECO:0007669"/>
    <property type="project" value="UniProtKB-UniRule"/>
</dbReference>
<evidence type="ECO:0000256" key="3">
    <source>
        <dbReference type="ARBA" id="ARBA00022676"/>
    </source>
</evidence>
<keyword evidence="12" id="KW-1185">Reference proteome</keyword>
<dbReference type="Proteomes" id="UP000254794">
    <property type="component" value="Unassembled WGS sequence"/>
</dbReference>
<dbReference type="InterPro" id="IPR038063">
    <property type="entry name" value="Transpep_catalytic_dom"/>
</dbReference>
<accession>A0A378JK67</accession>
<feature type="active site" description="Proton donor/acceptor" evidence="9">
    <location>
        <position position="120"/>
    </location>
</feature>
<evidence type="ECO:0000256" key="1">
    <source>
        <dbReference type="ARBA" id="ARBA00004752"/>
    </source>
</evidence>
<evidence type="ECO:0000256" key="9">
    <source>
        <dbReference type="PROSITE-ProRule" id="PRU01373"/>
    </source>
</evidence>
<evidence type="ECO:0000256" key="6">
    <source>
        <dbReference type="ARBA" id="ARBA00022960"/>
    </source>
</evidence>
<evidence type="ECO:0000313" key="11">
    <source>
        <dbReference type="EMBL" id="STX51726.1"/>
    </source>
</evidence>
<keyword evidence="3" id="KW-0328">Glycosyltransferase</keyword>